<gene>
    <name evidence="1" type="ORF">HRI_003998200</name>
</gene>
<comment type="caution">
    <text evidence="1">The sequence shown here is derived from an EMBL/GenBank/DDBJ whole genome shotgun (WGS) entry which is preliminary data.</text>
</comment>
<evidence type="ECO:0000313" key="1">
    <source>
        <dbReference type="EMBL" id="GMJ03290.1"/>
    </source>
</evidence>
<dbReference type="EMBL" id="BSYR01000037">
    <property type="protein sequence ID" value="GMJ03290.1"/>
    <property type="molecule type" value="Genomic_DNA"/>
</dbReference>
<sequence>MAASEVKVLGTWGTPFVMRPRMPLITSNVSTTNSSKRQNYSKLKVSFFSDQIRFTRESRSSFMAITSQSAQFPYRFGCLSYR</sequence>
<dbReference type="AlphaFoldDB" id="A0A9W7IVE0"/>
<keyword evidence="2" id="KW-1185">Reference proteome</keyword>
<proteinExistence type="predicted"/>
<protein>
    <submittedName>
        <fullName evidence="1">Uncharacterized protein</fullName>
    </submittedName>
</protein>
<accession>A0A9W7IVE0</accession>
<reference evidence="1" key="1">
    <citation type="submission" date="2023-05" db="EMBL/GenBank/DDBJ databases">
        <title>Genome and transcriptome analyses reveal genes involved in the formation of fine ridges on petal epidermal cells in Hibiscus trionum.</title>
        <authorList>
            <person name="Koshimizu S."/>
            <person name="Masuda S."/>
            <person name="Ishii T."/>
            <person name="Shirasu K."/>
            <person name="Hoshino A."/>
            <person name="Arita M."/>
        </authorList>
    </citation>
    <scope>NUCLEOTIDE SEQUENCE</scope>
    <source>
        <strain evidence="1">Hamamatsu line</strain>
    </source>
</reference>
<evidence type="ECO:0000313" key="2">
    <source>
        <dbReference type="Proteomes" id="UP001165190"/>
    </source>
</evidence>
<name>A0A9W7IVE0_HIBTR</name>
<dbReference type="Proteomes" id="UP001165190">
    <property type="component" value="Unassembled WGS sequence"/>
</dbReference>
<organism evidence="1 2">
    <name type="scientific">Hibiscus trionum</name>
    <name type="common">Flower of an hour</name>
    <dbReference type="NCBI Taxonomy" id="183268"/>
    <lineage>
        <taxon>Eukaryota</taxon>
        <taxon>Viridiplantae</taxon>
        <taxon>Streptophyta</taxon>
        <taxon>Embryophyta</taxon>
        <taxon>Tracheophyta</taxon>
        <taxon>Spermatophyta</taxon>
        <taxon>Magnoliopsida</taxon>
        <taxon>eudicotyledons</taxon>
        <taxon>Gunneridae</taxon>
        <taxon>Pentapetalae</taxon>
        <taxon>rosids</taxon>
        <taxon>malvids</taxon>
        <taxon>Malvales</taxon>
        <taxon>Malvaceae</taxon>
        <taxon>Malvoideae</taxon>
        <taxon>Hibiscus</taxon>
    </lineage>
</organism>